<reference evidence="2 3" key="1">
    <citation type="submission" date="2020-08" db="EMBL/GenBank/DDBJ databases">
        <title>Genomic Encyclopedia of Type Strains, Phase IV (KMG-IV): sequencing the most valuable type-strain genomes for metagenomic binning, comparative biology and taxonomic classification.</title>
        <authorList>
            <person name="Goeker M."/>
        </authorList>
    </citation>
    <scope>NUCLEOTIDE SEQUENCE [LARGE SCALE GENOMIC DNA]</scope>
    <source>
        <strain evidence="2 3">DSM 102255</strain>
    </source>
</reference>
<sequence length="129" mass="13704">MSAFILDASALLAMLREEPGGDAVAEAVGEARMSVVNLAEVVSHFIHNGMPMDAVDAMLRPLPIALVPADADLSRIAGHLRALTAEAGLSLGDRFCLALALRDKLPAWTSDRQWSSIAQKTGVEVVTIR</sequence>
<dbReference type="EMBL" id="JACIJP010000001">
    <property type="protein sequence ID" value="MBB6122899.1"/>
    <property type="molecule type" value="Genomic_DNA"/>
</dbReference>
<evidence type="ECO:0000313" key="3">
    <source>
        <dbReference type="Proteomes" id="UP000552700"/>
    </source>
</evidence>
<feature type="domain" description="PIN" evidence="1">
    <location>
        <begin position="5"/>
        <end position="118"/>
    </location>
</feature>
<comment type="caution">
    <text evidence="2">The sequence shown here is derived from an EMBL/GenBank/DDBJ whole genome shotgun (WGS) entry which is preliminary data.</text>
</comment>
<keyword evidence="3" id="KW-1185">Reference proteome</keyword>
<protein>
    <submittedName>
        <fullName evidence="2">PIN domain nuclease of toxin-antitoxin system</fullName>
    </submittedName>
</protein>
<gene>
    <name evidence="2" type="ORF">FHS92_000606</name>
</gene>
<dbReference type="RefSeq" id="WP_184077395.1">
    <property type="nucleotide sequence ID" value="NZ_JACIJP010000001.1"/>
</dbReference>
<dbReference type="InterPro" id="IPR029060">
    <property type="entry name" value="PIN-like_dom_sf"/>
</dbReference>
<evidence type="ECO:0000313" key="2">
    <source>
        <dbReference type="EMBL" id="MBB6122899.1"/>
    </source>
</evidence>
<dbReference type="AlphaFoldDB" id="A0A841IVF3"/>
<name>A0A841IVF3_9SPHN</name>
<dbReference type="Proteomes" id="UP000552700">
    <property type="component" value="Unassembled WGS sequence"/>
</dbReference>
<organism evidence="2 3">
    <name type="scientific">Sphingobium subterraneum</name>
    <dbReference type="NCBI Taxonomy" id="627688"/>
    <lineage>
        <taxon>Bacteria</taxon>
        <taxon>Pseudomonadati</taxon>
        <taxon>Pseudomonadota</taxon>
        <taxon>Alphaproteobacteria</taxon>
        <taxon>Sphingomonadales</taxon>
        <taxon>Sphingomonadaceae</taxon>
        <taxon>Sphingobium</taxon>
    </lineage>
</organism>
<dbReference type="Pfam" id="PF01850">
    <property type="entry name" value="PIN"/>
    <property type="match status" value="1"/>
</dbReference>
<evidence type="ECO:0000259" key="1">
    <source>
        <dbReference type="Pfam" id="PF01850"/>
    </source>
</evidence>
<dbReference type="Gene3D" id="3.40.50.1010">
    <property type="entry name" value="5'-nuclease"/>
    <property type="match status" value="1"/>
</dbReference>
<accession>A0A841IVF3</accession>
<proteinExistence type="predicted"/>
<dbReference type="SUPFAM" id="SSF88723">
    <property type="entry name" value="PIN domain-like"/>
    <property type="match status" value="1"/>
</dbReference>
<dbReference type="CDD" id="cd18682">
    <property type="entry name" value="PIN_VapC-like"/>
    <property type="match status" value="1"/>
</dbReference>
<dbReference type="InterPro" id="IPR002716">
    <property type="entry name" value="PIN_dom"/>
</dbReference>